<dbReference type="Gramene" id="Kaladp0024s0582.1.v1.1">
    <property type="protein sequence ID" value="Kaladp0024s0582.1.v1.1"/>
    <property type="gene ID" value="Kaladp0024s0582.v1.1"/>
</dbReference>
<protein>
    <submittedName>
        <fullName evidence="12">Uncharacterized protein</fullName>
    </submittedName>
</protein>
<evidence type="ECO:0000256" key="7">
    <source>
        <dbReference type="ARBA" id="ARBA00023136"/>
    </source>
</evidence>
<feature type="region of interest" description="Disordered" evidence="8">
    <location>
        <begin position="493"/>
        <end position="516"/>
    </location>
</feature>
<dbReference type="Pfam" id="PF08263">
    <property type="entry name" value="LRRNT_2"/>
    <property type="match status" value="1"/>
</dbReference>
<dbReference type="SUPFAM" id="SSF52058">
    <property type="entry name" value="L domain-like"/>
    <property type="match status" value="1"/>
</dbReference>
<feature type="chain" id="PRO_5033916836" evidence="9">
    <location>
        <begin position="23"/>
        <end position="516"/>
    </location>
</feature>
<feature type="compositionally biased region" description="Polar residues" evidence="8">
    <location>
        <begin position="506"/>
        <end position="516"/>
    </location>
</feature>
<sequence>MSSNFPLPTIFLLLFFIPLCRSQSRGTFIDCGSTVDTLVDGRLWEADTHYISAGTPQTLSTPVTSPILSTLRTFPLQNYLNRKFCYVFSVYRTGRYLLRTTYYYGGGTDIVPPVFDQVVDGTIWGLVNTTDDYASGNASYYEGVFEATGNTMSLCVAPNALTDSDPFISALEFVMLDWSVYNTTNFQTNGLRLVARHNFGYTTSITRFPDDPFDRFWEPFTAGNLTATSTTNVSTSGFWNLPPPKIFETSIAQSQPIPLDFQWPSVSLPNSTYYIALYFADDRDVLSSSTGSRMFSVKINGVMYYESLNLSPDGSAVFSTRWPLFGFTKISLTPTADSDLGPLINGGEVFEVFPLGRKTHTRDVIALENIKSTLLGYPLDWNGDPCMPRQYAWTGITCSEGTRIRVISLNLTSVGVSGSLSPNIANLTALTDLWLGDNNLTGPIPDISSLKRLQKLHLENNQFSGEIPQSLVGMTTLTELFLQNNNLTGEVPNGLERPGLTLKLSPGNNFSSPPPI</sequence>
<dbReference type="InterPro" id="IPR013210">
    <property type="entry name" value="LRR_N_plant-typ"/>
</dbReference>
<evidence type="ECO:0000256" key="9">
    <source>
        <dbReference type="SAM" id="SignalP"/>
    </source>
</evidence>
<feature type="signal peptide" evidence="9">
    <location>
        <begin position="1"/>
        <end position="22"/>
    </location>
</feature>
<evidence type="ECO:0000256" key="3">
    <source>
        <dbReference type="ARBA" id="ARBA00022692"/>
    </source>
</evidence>
<dbReference type="OMA" id="GWKYMIR"/>
<organism evidence="12 13">
    <name type="scientific">Kalanchoe fedtschenkoi</name>
    <name type="common">Lavender scallops</name>
    <name type="synonym">South American air plant</name>
    <dbReference type="NCBI Taxonomy" id="63787"/>
    <lineage>
        <taxon>Eukaryota</taxon>
        <taxon>Viridiplantae</taxon>
        <taxon>Streptophyta</taxon>
        <taxon>Embryophyta</taxon>
        <taxon>Tracheophyta</taxon>
        <taxon>Spermatophyta</taxon>
        <taxon>Magnoliopsida</taxon>
        <taxon>eudicotyledons</taxon>
        <taxon>Gunneridae</taxon>
        <taxon>Pentapetalae</taxon>
        <taxon>Saxifragales</taxon>
        <taxon>Crassulaceae</taxon>
        <taxon>Kalanchoe</taxon>
    </lineage>
</organism>
<evidence type="ECO:0000313" key="13">
    <source>
        <dbReference type="Proteomes" id="UP000594263"/>
    </source>
</evidence>
<dbReference type="PANTHER" id="PTHR45631">
    <property type="entry name" value="OS07G0107800 PROTEIN-RELATED"/>
    <property type="match status" value="1"/>
</dbReference>
<dbReference type="EnsemblPlants" id="Kaladp0024s0582.1.v1.1">
    <property type="protein sequence ID" value="Kaladp0024s0582.1.v1.1"/>
    <property type="gene ID" value="Kaladp0024s0582.v1.1"/>
</dbReference>
<evidence type="ECO:0000313" key="12">
    <source>
        <dbReference type="EnsemblPlants" id="Kaladp0024s0582.1.v1.1"/>
    </source>
</evidence>
<keyword evidence="6" id="KW-1133">Transmembrane helix</keyword>
<keyword evidence="2" id="KW-0433">Leucine-rich repeat</keyword>
<reference evidence="12" key="1">
    <citation type="submission" date="2021-01" db="UniProtKB">
        <authorList>
            <consortium name="EnsemblPlants"/>
        </authorList>
    </citation>
    <scope>IDENTIFICATION</scope>
</reference>
<dbReference type="Gramene" id="Kaladp0024s0582.2.v1.1">
    <property type="protein sequence ID" value="Kaladp0024s0582.2.v1.1"/>
    <property type="gene ID" value="Kaladp0024s0582.v1.1"/>
</dbReference>
<keyword evidence="5" id="KW-0677">Repeat</keyword>
<keyword evidence="3" id="KW-0812">Transmembrane</keyword>
<keyword evidence="7" id="KW-0472">Membrane</keyword>
<feature type="domain" description="Leucine-rich repeat-containing N-terminal plant-type" evidence="10">
    <location>
        <begin position="362"/>
        <end position="399"/>
    </location>
</feature>
<dbReference type="AlphaFoldDB" id="A0A7N0T7T2"/>
<evidence type="ECO:0000256" key="5">
    <source>
        <dbReference type="ARBA" id="ARBA00022737"/>
    </source>
</evidence>
<keyword evidence="13" id="KW-1185">Reference proteome</keyword>
<dbReference type="EnsemblPlants" id="Kaladp0024s0582.2.v1.1">
    <property type="protein sequence ID" value="Kaladp0024s0582.2.v1.1"/>
    <property type="gene ID" value="Kaladp0024s0582.v1.1"/>
</dbReference>
<proteinExistence type="predicted"/>
<evidence type="ECO:0000256" key="2">
    <source>
        <dbReference type="ARBA" id="ARBA00022614"/>
    </source>
</evidence>
<dbReference type="PANTHER" id="PTHR45631:SF3">
    <property type="entry name" value="OS05G0393100 PROTEIN"/>
    <property type="match status" value="1"/>
</dbReference>
<name>A0A7N0T7T2_KALFE</name>
<dbReference type="GO" id="GO:0016020">
    <property type="term" value="C:membrane"/>
    <property type="evidence" value="ECO:0007669"/>
    <property type="project" value="UniProtKB-SubCell"/>
</dbReference>
<keyword evidence="4 9" id="KW-0732">Signal</keyword>
<feature type="domain" description="Malectin-like" evidence="11">
    <location>
        <begin position="29"/>
        <end position="352"/>
    </location>
</feature>
<dbReference type="Gene3D" id="2.60.120.430">
    <property type="entry name" value="Galactose-binding lectin"/>
    <property type="match status" value="2"/>
</dbReference>
<dbReference type="InterPro" id="IPR001611">
    <property type="entry name" value="Leu-rich_rpt"/>
</dbReference>
<dbReference type="PROSITE" id="PS51450">
    <property type="entry name" value="LRR"/>
    <property type="match status" value="1"/>
</dbReference>
<dbReference type="Pfam" id="PF12819">
    <property type="entry name" value="Malectin_like"/>
    <property type="match status" value="1"/>
</dbReference>
<dbReference type="Proteomes" id="UP000594263">
    <property type="component" value="Unplaced"/>
</dbReference>
<evidence type="ECO:0000259" key="11">
    <source>
        <dbReference type="Pfam" id="PF12819"/>
    </source>
</evidence>
<comment type="subcellular location">
    <subcellularLocation>
        <location evidence="1">Membrane</location>
        <topology evidence="1">Single-pass membrane protein</topology>
    </subcellularLocation>
</comment>
<evidence type="ECO:0000256" key="4">
    <source>
        <dbReference type="ARBA" id="ARBA00022729"/>
    </source>
</evidence>
<dbReference type="Gene3D" id="3.80.10.10">
    <property type="entry name" value="Ribonuclease Inhibitor"/>
    <property type="match status" value="1"/>
</dbReference>
<dbReference type="FunFam" id="3.80.10.10:FF:000129">
    <property type="entry name" value="Leucine-rich repeat receptor-like kinase"/>
    <property type="match status" value="1"/>
</dbReference>
<evidence type="ECO:0000256" key="6">
    <source>
        <dbReference type="ARBA" id="ARBA00022989"/>
    </source>
</evidence>
<evidence type="ECO:0000256" key="8">
    <source>
        <dbReference type="SAM" id="MobiDB-lite"/>
    </source>
</evidence>
<dbReference type="InterPro" id="IPR032675">
    <property type="entry name" value="LRR_dom_sf"/>
</dbReference>
<dbReference type="Pfam" id="PF00560">
    <property type="entry name" value="LRR_1"/>
    <property type="match status" value="2"/>
</dbReference>
<evidence type="ECO:0000259" key="10">
    <source>
        <dbReference type="Pfam" id="PF08263"/>
    </source>
</evidence>
<evidence type="ECO:0000256" key="1">
    <source>
        <dbReference type="ARBA" id="ARBA00004167"/>
    </source>
</evidence>
<dbReference type="InterPro" id="IPR024788">
    <property type="entry name" value="Malectin-like_Carb-bd_dom"/>
</dbReference>
<accession>A0A7N0T7T2</accession>